<evidence type="ECO:0000256" key="5">
    <source>
        <dbReference type="ARBA" id="ARBA00022553"/>
    </source>
</evidence>
<evidence type="ECO:0000256" key="18">
    <source>
        <dbReference type="SAM" id="Phobius"/>
    </source>
</evidence>
<evidence type="ECO:0000256" key="3">
    <source>
        <dbReference type="ARBA" id="ARBA00012438"/>
    </source>
</evidence>
<evidence type="ECO:0000256" key="16">
    <source>
        <dbReference type="SAM" id="Coils"/>
    </source>
</evidence>
<evidence type="ECO:0000256" key="13">
    <source>
        <dbReference type="ARBA" id="ARBA00023136"/>
    </source>
</evidence>
<keyword evidence="8" id="KW-0547">Nucleotide-binding</keyword>
<dbReference type="FunFam" id="1.10.287.130:FF:000004">
    <property type="entry name" value="Ethylene receptor 1"/>
    <property type="match status" value="1"/>
</dbReference>
<dbReference type="SUPFAM" id="SSF52172">
    <property type="entry name" value="CheY-like"/>
    <property type="match status" value="1"/>
</dbReference>
<dbReference type="Gene3D" id="2.60.40.2380">
    <property type="match status" value="1"/>
</dbReference>
<feature type="modified residue" description="Phosphohistidine" evidence="14">
    <location>
        <position position="982"/>
    </location>
</feature>
<feature type="transmembrane region" description="Helical" evidence="18">
    <location>
        <begin position="326"/>
        <end position="343"/>
    </location>
</feature>
<keyword evidence="11 18" id="KW-1133">Transmembrane helix</keyword>
<protein>
    <recommendedName>
        <fullName evidence="3">histidine kinase</fullName>
        <ecNumber evidence="3">2.7.13.3</ecNumber>
    </recommendedName>
</protein>
<keyword evidence="13 18" id="KW-0472">Membrane</keyword>
<dbReference type="InterPro" id="IPR011622">
    <property type="entry name" value="7TMR_DISM_rcpt_extracell_dom2"/>
</dbReference>
<dbReference type="Gene3D" id="3.30.565.10">
    <property type="entry name" value="Histidine kinase-like ATPase, C-terminal domain"/>
    <property type="match status" value="1"/>
</dbReference>
<evidence type="ECO:0000256" key="4">
    <source>
        <dbReference type="ARBA" id="ARBA00022475"/>
    </source>
</evidence>
<evidence type="ECO:0000259" key="21">
    <source>
        <dbReference type="PROSITE" id="PS50894"/>
    </source>
</evidence>
<evidence type="ECO:0000259" key="20">
    <source>
        <dbReference type="PROSITE" id="PS50110"/>
    </source>
</evidence>
<dbReference type="GO" id="GO:0005886">
    <property type="term" value="C:plasma membrane"/>
    <property type="evidence" value="ECO:0007669"/>
    <property type="project" value="UniProtKB-SubCell"/>
</dbReference>
<evidence type="ECO:0000256" key="2">
    <source>
        <dbReference type="ARBA" id="ARBA00004651"/>
    </source>
</evidence>
<reference evidence="22" key="1">
    <citation type="submission" date="2017-08" db="EMBL/GenBank/DDBJ databases">
        <authorList>
            <person name="Imhoff J.F."/>
            <person name="Rahn T."/>
            <person name="Kuenzel S."/>
            <person name="Neulinger S.C."/>
        </authorList>
    </citation>
    <scope>NUCLEOTIDE SEQUENCE</scope>
    <source>
        <strain evidence="22">DSM 11080</strain>
    </source>
</reference>
<keyword evidence="16" id="KW-0175">Coiled coil</keyword>
<organism evidence="22 23">
    <name type="scientific">Halochromatium glycolicum</name>
    <dbReference type="NCBI Taxonomy" id="85075"/>
    <lineage>
        <taxon>Bacteria</taxon>
        <taxon>Pseudomonadati</taxon>
        <taxon>Pseudomonadota</taxon>
        <taxon>Gammaproteobacteria</taxon>
        <taxon>Chromatiales</taxon>
        <taxon>Chromatiaceae</taxon>
        <taxon>Halochromatium</taxon>
    </lineage>
</organism>
<dbReference type="Pfam" id="PF00512">
    <property type="entry name" value="HisKA"/>
    <property type="match status" value="1"/>
</dbReference>
<feature type="transmembrane region" description="Helical" evidence="18">
    <location>
        <begin position="349"/>
        <end position="368"/>
    </location>
</feature>
<name>A0AAJ0U3A7_9GAMM</name>
<keyword evidence="23" id="KW-1185">Reference proteome</keyword>
<dbReference type="InterPro" id="IPR001789">
    <property type="entry name" value="Sig_transdc_resp-reg_receiver"/>
</dbReference>
<dbReference type="PANTHER" id="PTHR45339:SF1">
    <property type="entry name" value="HYBRID SIGNAL TRANSDUCTION HISTIDINE KINASE J"/>
    <property type="match status" value="1"/>
</dbReference>
<feature type="domain" description="HPt" evidence="21">
    <location>
        <begin position="943"/>
        <end position="1037"/>
    </location>
</feature>
<dbReference type="GO" id="GO:0005524">
    <property type="term" value="F:ATP binding"/>
    <property type="evidence" value="ECO:0007669"/>
    <property type="project" value="UniProtKB-KW"/>
</dbReference>
<dbReference type="PRINTS" id="PR00344">
    <property type="entry name" value="BCTRLSENSOR"/>
</dbReference>
<dbReference type="GO" id="GO:0000155">
    <property type="term" value="F:phosphorelay sensor kinase activity"/>
    <property type="evidence" value="ECO:0007669"/>
    <property type="project" value="InterPro"/>
</dbReference>
<keyword evidence="4" id="KW-1003">Cell membrane</keyword>
<dbReference type="InterPro" id="IPR008207">
    <property type="entry name" value="Sig_transdc_His_kin_Hpt_dom"/>
</dbReference>
<dbReference type="AlphaFoldDB" id="A0AAJ0U3A7"/>
<dbReference type="PROSITE" id="PS50109">
    <property type="entry name" value="HIS_KIN"/>
    <property type="match status" value="1"/>
</dbReference>
<dbReference type="SUPFAM" id="SSF55874">
    <property type="entry name" value="ATPase domain of HSP90 chaperone/DNA topoisomerase II/histidine kinase"/>
    <property type="match status" value="1"/>
</dbReference>
<dbReference type="SUPFAM" id="SSF47226">
    <property type="entry name" value="Histidine-containing phosphotransfer domain, HPT domain"/>
    <property type="match status" value="1"/>
</dbReference>
<dbReference type="SMART" id="SM00388">
    <property type="entry name" value="HisKA"/>
    <property type="match status" value="1"/>
</dbReference>
<evidence type="ECO:0000256" key="9">
    <source>
        <dbReference type="ARBA" id="ARBA00022777"/>
    </source>
</evidence>
<comment type="caution">
    <text evidence="22">The sequence shown here is derived from an EMBL/GenBank/DDBJ whole genome shotgun (WGS) entry which is preliminary data.</text>
</comment>
<dbReference type="PROSITE" id="PS50894">
    <property type="entry name" value="HPT"/>
    <property type="match status" value="1"/>
</dbReference>
<feature type="modified residue" description="4-aspartylphosphate" evidence="15">
    <location>
        <position position="818"/>
    </location>
</feature>
<dbReference type="Gene3D" id="3.40.50.2300">
    <property type="match status" value="1"/>
</dbReference>
<dbReference type="EMBL" id="NRSJ01000010">
    <property type="protein sequence ID" value="MBK1704447.1"/>
    <property type="molecule type" value="Genomic_DNA"/>
</dbReference>
<dbReference type="Gene3D" id="1.10.287.130">
    <property type="match status" value="1"/>
</dbReference>
<dbReference type="InterPro" id="IPR003594">
    <property type="entry name" value="HATPase_dom"/>
</dbReference>
<keyword evidence="7 18" id="KW-0812">Transmembrane</keyword>
<keyword evidence="10" id="KW-0067">ATP-binding</keyword>
<evidence type="ECO:0000313" key="22">
    <source>
        <dbReference type="EMBL" id="MBK1704447.1"/>
    </source>
</evidence>
<feature type="region of interest" description="Disordered" evidence="17">
    <location>
        <begin position="891"/>
        <end position="945"/>
    </location>
</feature>
<dbReference type="InterPro" id="IPR036641">
    <property type="entry name" value="HPT_dom_sf"/>
</dbReference>
<evidence type="ECO:0000259" key="19">
    <source>
        <dbReference type="PROSITE" id="PS50109"/>
    </source>
</evidence>
<dbReference type="SMART" id="SM00448">
    <property type="entry name" value="REC"/>
    <property type="match status" value="1"/>
</dbReference>
<dbReference type="FunFam" id="3.30.565.10:FF:000010">
    <property type="entry name" value="Sensor histidine kinase RcsC"/>
    <property type="match status" value="1"/>
</dbReference>
<evidence type="ECO:0000256" key="17">
    <source>
        <dbReference type="SAM" id="MobiDB-lite"/>
    </source>
</evidence>
<feature type="transmembrane region" description="Helical" evidence="18">
    <location>
        <begin position="230"/>
        <end position="248"/>
    </location>
</feature>
<dbReference type="CDD" id="cd16922">
    <property type="entry name" value="HATPase_EvgS-ArcB-TorS-like"/>
    <property type="match status" value="1"/>
</dbReference>
<dbReference type="PANTHER" id="PTHR45339">
    <property type="entry name" value="HYBRID SIGNAL TRANSDUCTION HISTIDINE KINASE J"/>
    <property type="match status" value="1"/>
</dbReference>
<comment type="catalytic activity">
    <reaction evidence="1">
        <text>ATP + protein L-histidine = ADP + protein N-phospho-L-histidine.</text>
        <dbReference type="EC" id="2.7.13.3"/>
    </reaction>
</comment>
<proteinExistence type="predicted"/>
<evidence type="ECO:0000256" key="14">
    <source>
        <dbReference type="PROSITE-ProRule" id="PRU00110"/>
    </source>
</evidence>
<feature type="transmembrane region" description="Helical" evidence="18">
    <location>
        <begin position="380"/>
        <end position="403"/>
    </location>
</feature>
<feature type="coiled-coil region" evidence="16">
    <location>
        <begin position="443"/>
        <end position="509"/>
    </location>
</feature>
<dbReference type="SMART" id="SM00387">
    <property type="entry name" value="HATPase_c"/>
    <property type="match status" value="1"/>
</dbReference>
<dbReference type="InterPro" id="IPR011006">
    <property type="entry name" value="CheY-like_superfamily"/>
</dbReference>
<feature type="domain" description="Histidine kinase" evidence="19">
    <location>
        <begin position="509"/>
        <end position="738"/>
    </location>
</feature>
<dbReference type="Pfam" id="PF07696">
    <property type="entry name" value="7TMR-DISMED2"/>
    <property type="match status" value="1"/>
</dbReference>
<dbReference type="Gene3D" id="1.20.120.160">
    <property type="entry name" value="HPT domain"/>
    <property type="match status" value="1"/>
</dbReference>
<dbReference type="InterPro" id="IPR004358">
    <property type="entry name" value="Sig_transdc_His_kin-like_C"/>
</dbReference>
<dbReference type="CDD" id="cd00082">
    <property type="entry name" value="HisKA"/>
    <property type="match status" value="1"/>
</dbReference>
<feature type="domain" description="Response regulatory" evidence="20">
    <location>
        <begin position="768"/>
        <end position="885"/>
    </location>
</feature>
<evidence type="ECO:0000256" key="8">
    <source>
        <dbReference type="ARBA" id="ARBA00022741"/>
    </source>
</evidence>
<keyword evidence="5 15" id="KW-0597">Phosphoprotein</keyword>
<reference evidence="22" key="2">
    <citation type="journal article" date="2020" name="Microorganisms">
        <title>Osmotic Adaptation and Compatible Solute Biosynthesis of Phototrophic Bacteria as Revealed from Genome Analyses.</title>
        <authorList>
            <person name="Imhoff J.F."/>
            <person name="Rahn T."/>
            <person name="Kunzel S."/>
            <person name="Keller A."/>
            <person name="Neulinger S.C."/>
        </authorList>
    </citation>
    <scope>NUCLEOTIDE SEQUENCE</scope>
    <source>
        <strain evidence="22">DSM 11080</strain>
    </source>
</reference>
<evidence type="ECO:0000256" key="11">
    <source>
        <dbReference type="ARBA" id="ARBA00022989"/>
    </source>
</evidence>
<keyword evidence="9" id="KW-0418">Kinase</keyword>
<dbReference type="EC" id="2.7.13.3" evidence="3"/>
<dbReference type="InterPro" id="IPR036890">
    <property type="entry name" value="HATPase_C_sf"/>
</dbReference>
<evidence type="ECO:0000313" key="23">
    <source>
        <dbReference type="Proteomes" id="UP001296776"/>
    </source>
</evidence>
<dbReference type="InterPro" id="IPR005467">
    <property type="entry name" value="His_kinase_dom"/>
</dbReference>
<evidence type="ECO:0000256" key="7">
    <source>
        <dbReference type="ARBA" id="ARBA00022692"/>
    </source>
</evidence>
<dbReference type="Proteomes" id="UP001296776">
    <property type="component" value="Unassembled WGS sequence"/>
</dbReference>
<evidence type="ECO:0000256" key="12">
    <source>
        <dbReference type="ARBA" id="ARBA00023012"/>
    </source>
</evidence>
<evidence type="ECO:0000256" key="15">
    <source>
        <dbReference type="PROSITE-ProRule" id="PRU00169"/>
    </source>
</evidence>
<accession>A0AAJ0U3A7</accession>
<feature type="transmembrane region" description="Helical" evidence="18">
    <location>
        <begin position="289"/>
        <end position="306"/>
    </location>
</feature>
<dbReference type="InterPro" id="IPR003661">
    <property type="entry name" value="HisK_dim/P_dom"/>
</dbReference>
<dbReference type="InterPro" id="IPR036097">
    <property type="entry name" value="HisK_dim/P_sf"/>
</dbReference>
<dbReference type="Pfam" id="PF00072">
    <property type="entry name" value="Response_reg"/>
    <property type="match status" value="1"/>
</dbReference>
<evidence type="ECO:0000256" key="10">
    <source>
        <dbReference type="ARBA" id="ARBA00022840"/>
    </source>
</evidence>
<dbReference type="PROSITE" id="PS50110">
    <property type="entry name" value="RESPONSE_REGULATORY"/>
    <property type="match status" value="1"/>
</dbReference>
<dbReference type="Pfam" id="PF07695">
    <property type="entry name" value="7TMR-DISM_7TM"/>
    <property type="match status" value="1"/>
</dbReference>
<dbReference type="InterPro" id="IPR011623">
    <property type="entry name" value="7TMR_DISM_rcpt_extracell_dom1"/>
</dbReference>
<dbReference type="SUPFAM" id="SSF47384">
    <property type="entry name" value="Homodimeric domain of signal transducing histidine kinase"/>
    <property type="match status" value="1"/>
</dbReference>
<gene>
    <name evidence="22" type="ORF">CKO40_07830</name>
</gene>
<dbReference type="CDD" id="cd17546">
    <property type="entry name" value="REC_hyHK_CKI1_RcsC-like"/>
    <property type="match status" value="1"/>
</dbReference>
<comment type="subcellular location">
    <subcellularLocation>
        <location evidence="2">Cell membrane</location>
        <topology evidence="2">Multi-pass membrane protein</topology>
    </subcellularLocation>
</comment>
<keyword evidence="12" id="KW-0902">Two-component regulatory system</keyword>
<feature type="transmembrane region" description="Helical" evidence="18">
    <location>
        <begin position="260"/>
        <end position="283"/>
    </location>
</feature>
<dbReference type="Pfam" id="PF01627">
    <property type="entry name" value="Hpt"/>
    <property type="match status" value="1"/>
</dbReference>
<keyword evidence="6" id="KW-0808">Transferase</keyword>
<evidence type="ECO:0000256" key="1">
    <source>
        <dbReference type="ARBA" id="ARBA00000085"/>
    </source>
</evidence>
<evidence type="ECO:0000256" key="6">
    <source>
        <dbReference type="ARBA" id="ARBA00022679"/>
    </source>
</evidence>
<sequence length="1136" mass="124603">MRPPAVVAVSCRCAAGRCSRWGSRDGNGRDGSMNRLWGALASLALLVLILLAPVSPVSAADGDRPKGEALRVVSDQARYSTIGHLELLSDPDGSLTLEAVRSAAYRDDFVPTTGTTPNLGFERSVVWARLRIDNRLEHPATYYLDLAYPLLDWVSLYIVSSSGVTAYHTGDREPFSARPVAARTFLFPVQLQPSQPVTVYLRVETVGSLNLPLDLLSQNAAFEHLSIETGMLALYYGALLMLVIYNLYHAWRLQDVNAANYAAFILGYIAFQLALNGLSFQFFWPNHPWWANVSLPIFLCVAYLLGVRFSRSILDTATKAPQIHRVLGMLRWPALAGIPLALFGPYDLALPFAVALVFTVVLFIAAGFKISLQGYRPARYYSLAWTVFLGSMFIYALTVFGVLPTNFFTTWVTQFGSVWQAVILAFTISDRFYLLEEQRRAMQTSYAQALEEANDELNAAKAELEDRVEDRTQELTESNTQLREQKEVLRIAERKADAANRAKSEFLANMSHEIRTPMNAIVGFLHLLSESRLEAVQRDYVDKAERAARALMHLIRDLLDFSKIDVGRLELEAAPFDVGELVTEARDLIALAAREKGLELRTEQRGVEGCWVVGDQARLRQVLVNLLHNAVKFTPSGEVCLEVACEPGEEGAEEGAEESRVRLEMTVRDTGIGIAEEQRKGLFRPFTQADASITRRFGGTGLGLSISQRLVQQMGGEIALESQLGVGSRFSFSLSLPMASPQAGNGQGPVERVGDERLASERPLQGMRVLVVEDQPLNQEVIAALLQRGGAQPLIVSSGIEALARLRAREAVDVVLMDLQMPQMDGYETAERIRSIPGYAQLPIIAVTAHAGASERKRCLEAGFHGHLAKPVDHRQLLRALQRLWRPAARRSEGLEASEQAPDAVSQTRSLEAPVTADLETRTAPGSTGTELAPGLSRPDDGETGAHRRRLRRFAEHFGEHPAMIRASLEAGERTAATEAAHTLAGVALTLGIPQVGIAARQLEHCVDVDRVDVEGEAACAALESAMRRALESIASLDIDCGLEDRPEGQGAIPETAEPMGRAALRAELLRLDGLLAGRNLRARVEVEQLVQCTVDAELRPLLDAVGERVRRFDFDGGRIQLSELLARLGPGEPAA</sequence>
<dbReference type="Pfam" id="PF02518">
    <property type="entry name" value="HATPase_c"/>
    <property type="match status" value="1"/>
</dbReference>